<evidence type="ECO:0000313" key="2">
    <source>
        <dbReference type="EMBL" id="KPV53202.1"/>
    </source>
</evidence>
<keyword evidence="1" id="KW-0472">Membrane</keyword>
<keyword evidence="3" id="KW-1185">Reference proteome</keyword>
<comment type="caution">
    <text evidence="2">The sequence shown here is derived from an EMBL/GenBank/DDBJ whole genome shotgun (WGS) entry which is preliminary data.</text>
</comment>
<keyword evidence="1" id="KW-0812">Transmembrane</keyword>
<dbReference type="AlphaFoldDB" id="A0A0P9DBR2"/>
<keyword evidence="1" id="KW-1133">Transmembrane helix</keyword>
<evidence type="ECO:0000256" key="1">
    <source>
        <dbReference type="SAM" id="Phobius"/>
    </source>
</evidence>
<protein>
    <submittedName>
        <fullName evidence="2">Uncharacterized protein</fullName>
    </submittedName>
</protein>
<reference evidence="2 3" key="1">
    <citation type="submission" date="2015-09" db="EMBL/GenBank/DDBJ databases">
        <title>Draft genome sequence of Kouleothrix aurantiaca JCM 19913.</title>
        <authorList>
            <person name="Hemp J."/>
        </authorList>
    </citation>
    <scope>NUCLEOTIDE SEQUENCE [LARGE SCALE GENOMIC DNA]</scope>
    <source>
        <strain evidence="2 3">COM-B</strain>
    </source>
</reference>
<organism evidence="2 3">
    <name type="scientific">Kouleothrix aurantiaca</name>
    <dbReference type="NCBI Taxonomy" id="186479"/>
    <lineage>
        <taxon>Bacteria</taxon>
        <taxon>Bacillati</taxon>
        <taxon>Chloroflexota</taxon>
        <taxon>Chloroflexia</taxon>
        <taxon>Chloroflexales</taxon>
        <taxon>Roseiflexineae</taxon>
        <taxon>Roseiflexaceae</taxon>
        <taxon>Kouleothrix</taxon>
    </lineage>
</organism>
<sequence length="139" mass="15863">MERGVRIRPWRMAAGVAALIALLGAIALGVLLYRTFQAINYPGATHVADETITRYTPNFVIRRTSVFRTTDAFNKVYNWYSVRFSLGPESYAQSNCILMSKSSTRGWGLEEQMSVMVCGTPNDQMMFVMRSFMLRYPRL</sequence>
<accession>A0A0P9DBR2</accession>
<dbReference type="EMBL" id="LJCR01000315">
    <property type="protein sequence ID" value="KPV53202.1"/>
    <property type="molecule type" value="Genomic_DNA"/>
</dbReference>
<feature type="transmembrane region" description="Helical" evidence="1">
    <location>
        <begin position="12"/>
        <end position="33"/>
    </location>
</feature>
<name>A0A0P9DBR2_9CHLR</name>
<gene>
    <name evidence="2" type="ORF">SE17_11005</name>
</gene>
<dbReference type="Proteomes" id="UP000050509">
    <property type="component" value="Unassembled WGS sequence"/>
</dbReference>
<proteinExistence type="predicted"/>
<evidence type="ECO:0000313" key="3">
    <source>
        <dbReference type="Proteomes" id="UP000050509"/>
    </source>
</evidence>